<evidence type="ECO:0000256" key="5">
    <source>
        <dbReference type="ARBA" id="ARBA00022692"/>
    </source>
</evidence>
<evidence type="ECO:0000256" key="8">
    <source>
        <dbReference type="SAM" id="Phobius"/>
    </source>
</evidence>
<evidence type="ECO:0000313" key="10">
    <source>
        <dbReference type="Proteomes" id="UP000464658"/>
    </source>
</evidence>
<feature type="transmembrane region" description="Helical" evidence="8">
    <location>
        <begin position="150"/>
        <end position="172"/>
    </location>
</feature>
<dbReference type="Proteomes" id="UP000464658">
    <property type="component" value="Chromosome"/>
</dbReference>
<organism evidence="9 10">
    <name type="scientific">Bacillus safensis</name>
    <dbReference type="NCBI Taxonomy" id="561879"/>
    <lineage>
        <taxon>Bacteria</taxon>
        <taxon>Bacillati</taxon>
        <taxon>Bacillota</taxon>
        <taxon>Bacilli</taxon>
        <taxon>Bacillales</taxon>
        <taxon>Bacillaceae</taxon>
        <taxon>Bacillus</taxon>
    </lineage>
</organism>
<evidence type="ECO:0000256" key="7">
    <source>
        <dbReference type="ARBA" id="ARBA00023136"/>
    </source>
</evidence>
<dbReference type="Pfam" id="PF03845">
    <property type="entry name" value="Spore_permease"/>
    <property type="match status" value="1"/>
</dbReference>
<comment type="subcellular location">
    <subcellularLocation>
        <location evidence="1">Membrane</location>
        <topology evidence="1">Multi-pass membrane protein</topology>
    </subcellularLocation>
</comment>
<dbReference type="GO" id="GO:0016020">
    <property type="term" value="C:membrane"/>
    <property type="evidence" value="ECO:0007669"/>
    <property type="project" value="UniProtKB-SubCell"/>
</dbReference>
<dbReference type="EMBL" id="AP021906">
    <property type="protein sequence ID" value="BBP92731.1"/>
    <property type="molecule type" value="Genomic_DNA"/>
</dbReference>
<keyword evidence="7 8" id="KW-0472">Membrane</keyword>
<proteinExistence type="inferred from homology"/>
<feature type="transmembrane region" description="Helical" evidence="8">
    <location>
        <begin position="98"/>
        <end position="121"/>
    </location>
</feature>
<evidence type="ECO:0000256" key="3">
    <source>
        <dbReference type="ARBA" id="ARBA00022448"/>
    </source>
</evidence>
<dbReference type="PANTHER" id="PTHR34975:SF2">
    <property type="entry name" value="SPORE GERMINATION PROTEIN A2"/>
    <property type="match status" value="1"/>
</dbReference>
<name>A0A5S9MIE5_BACIA</name>
<keyword evidence="5 8" id="KW-0812">Transmembrane</keyword>
<dbReference type="InterPro" id="IPR004761">
    <property type="entry name" value="Spore_GerAB"/>
</dbReference>
<feature type="transmembrane region" description="Helical" evidence="8">
    <location>
        <begin position="21"/>
        <end position="44"/>
    </location>
</feature>
<keyword evidence="3" id="KW-0813">Transport</keyword>
<dbReference type="GO" id="GO:0009847">
    <property type="term" value="P:spore germination"/>
    <property type="evidence" value="ECO:0007669"/>
    <property type="project" value="InterPro"/>
</dbReference>
<protein>
    <submittedName>
        <fullName evidence="9">Uncharacterized protein</fullName>
    </submittedName>
</protein>
<evidence type="ECO:0000256" key="2">
    <source>
        <dbReference type="ARBA" id="ARBA00007998"/>
    </source>
</evidence>
<evidence type="ECO:0000256" key="6">
    <source>
        <dbReference type="ARBA" id="ARBA00022989"/>
    </source>
</evidence>
<evidence type="ECO:0000313" key="9">
    <source>
        <dbReference type="EMBL" id="BBP92731.1"/>
    </source>
</evidence>
<reference evidence="9 10" key="1">
    <citation type="submission" date="2019-12" db="EMBL/GenBank/DDBJ databases">
        <title>Full genome sequence of a Bacillus safensis strain isolated from commercially available natto in Indonesia.</title>
        <authorList>
            <person name="Yoshida M."/>
            <person name="Uomi M."/>
            <person name="Waturangi D."/>
            <person name="Ekaputri J.J."/>
            <person name="Setiamarga D.H.E."/>
        </authorList>
    </citation>
    <scope>NUCLEOTIDE SEQUENCE [LARGE SCALE GENOMIC DNA]</scope>
    <source>
        <strain evidence="9 10">IDN1</strain>
    </source>
</reference>
<dbReference type="AlphaFoldDB" id="A0A5S9MIE5"/>
<evidence type="ECO:0000256" key="1">
    <source>
        <dbReference type="ARBA" id="ARBA00004141"/>
    </source>
</evidence>
<accession>A0A5S9MIE5</accession>
<sequence length="206" mass="23810">MIFLLVAIYHLKSGIFPVVKMVTYIYPITMVIYIALMLFCLKIFDFDYLRPVMAHGFEDFSKLFSQTFIQFTGFEVIFLFVVPLIYKDKWSKAKWAAAIGVGITSLVYSLTLFIVIGSMTVGETKSLTWPTVSLIQALELEGVFIERFDIFLLTIWTCQQFICMLGFFQFAIKGCFTVFKTTNITRLLWLLFLITSALSLFSKKYQ</sequence>
<keyword evidence="4" id="KW-0309">Germination</keyword>
<gene>
    <name evidence="9" type="ORF">BsIDN1_63490</name>
</gene>
<feature type="transmembrane region" description="Helical" evidence="8">
    <location>
        <begin position="184"/>
        <end position="202"/>
    </location>
</feature>
<keyword evidence="6 8" id="KW-1133">Transmembrane helix</keyword>
<feature type="transmembrane region" description="Helical" evidence="8">
    <location>
        <begin position="64"/>
        <end position="86"/>
    </location>
</feature>
<comment type="similarity">
    <text evidence="2">Belongs to the amino acid-polyamine-organocation (APC) superfamily. Spore germination protein (SGP) (TC 2.A.3.9) family.</text>
</comment>
<evidence type="ECO:0000256" key="4">
    <source>
        <dbReference type="ARBA" id="ARBA00022544"/>
    </source>
</evidence>
<dbReference type="PANTHER" id="PTHR34975">
    <property type="entry name" value="SPORE GERMINATION PROTEIN A2"/>
    <property type="match status" value="1"/>
</dbReference>